<evidence type="ECO:0000313" key="3">
    <source>
        <dbReference type="Proteomes" id="UP000054466"/>
    </source>
</evidence>
<evidence type="ECO:0000313" key="2">
    <source>
        <dbReference type="EMBL" id="KIW28369.1"/>
    </source>
</evidence>
<dbReference type="Pfam" id="PF01636">
    <property type="entry name" value="APH"/>
    <property type="match status" value="1"/>
</dbReference>
<dbReference type="GeneID" id="27347233"/>
<dbReference type="VEuPathDB" id="FungiDB:PV07_08039"/>
<accession>A0A0D2CXN4</accession>
<dbReference type="InterPro" id="IPR051678">
    <property type="entry name" value="AGP_Transferase"/>
</dbReference>
<organism evidence="2 3">
    <name type="scientific">Cladophialophora immunda</name>
    <dbReference type="NCBI Taxonomy" id="569365"/>
    <lineage>
        <taxon>Eukaryota</taxon>
        <taxon>Fungi</taxon>
        <taxon>Dikarya</taxon>
        <taxon>Ascomycota</taxon>
        <taxon>Pezizomycotina</taxon>
        <taxon>Eurotiomycetes</taxon>
        <taxon>Chaetothyriomycetidae</taxon>
        <taxon>Chaetothyriales</taxon>
        <taxon>Herpotrichiellaceae</taxon>
        <taxon>Cladophialophora</taxon>
    </lineage>
</organism>
<dbReference type="InterPro" id="IPR002575">
    <property type="entry name" value="Aminoglycoside_PTrfase"/>
</dbReference>
<dbReference type="Proteomes" id="UP000054466">
    <property type="component" value="Unassembled WGS sequence"/>
</dbReference>
<reference evidence="2 3" key="1">
    <citation type="submission" date="2015-01" db="EMBL/GenBank/DDBJ databases">
        <title>The Genome Sequence of Cladophialophora immunda CBS83496.</title>
        <authorList>
            <consortium name="The Broad Institute Genomics Platform"/>
            <person name="Cuomo C."/>
            <person name="de Hoog S."/>
            <person name="Gorbushina A."/>
            <person name="Stielow B."/>
            <person name="Teixiera M."/>
            <person name="Abouelleil A."/>
            <person name="Chapman S.B."/>
            <person name="Priest M."/>
            <person name="Young S.K."/>
            <person name="Wortman J."/>
            <person name="Nusbaum C."/>
            <person name="Birren B."/>
        </authorList>
    </citation>
    <scope>NUCLEOTIDE SEQUENCE [LARGE SCALE GENOMIC DNA]</scope>
    <source>
        <strain evidence="2 3">CBS 83496</strain>
    </source>
</reference>
<dbReference type="PANTHER" id="PTHR21310:SF55">
    <property type="entry name" value="AMINOGLYCOSIDE PHOSPHOTRANSFERASE DOMAIN-CONTAINING PROTEIN"/>
    <property type="match status" value="1"/>
</dbReference>
<keyword evidence="3" id="KW-1185">Reference proteome</keyword>
<dbReference type="RefSeq" id="XP_016248585.1">
    <property type="nucleotide sequence ID" value="XM_016395166.1"/>
</dbReference>
<name>A0A0D2CXN4_9EURO</name>
<dbReference type="SUPFAM" id="SSF56112">
    <property type="entry name" value="Protein kinase-like (PK-like)"/>
    <property type="match status" value="1"/>
</dbReference>
<gene>
    <name evidence="2" type="ORF">PV07_08039</name>
</gene>
<proteinExistence type="predicted"/>
<dbReference type="STRING" id="569365.A0A0D2CXN4"/>
<protein>
    <recommendedName>
        <fullName evidence="1">Aminoglycoside phosphotransferase domain-containing protein</fullName>
    </recommendedName>
</protein>
<sequence>MGKSWVPRILRPDFTWPRSIRAISEETPAVPKVTHPLVRRFWGLVHRQLLHFSYVYASWFGLKHLGYKSTYELPFGLILKWAPHVRIEEVIATQWVLCYGETPGHESPVSILMTRLPGKPPSKMPRSFDPELEVPWVDELARSLKVMRTWRPNGWSNESRICSVMGTRIQGARIPLNKMGPFETERELHDYLLSACSSHGFESRADYDRTVVEARKILTTLPHRICFTHGDLHSLNILIDEHGSLSGFLDWDSAGWYPEYWEFTTIMRRGRGSWWWQVLSFLGGNEYLEEMECDRALDRLTVDSYS</sequence>
<dbReference type="EMBL" id="KN847043">
    <property type="protein sequence ID" value="KIW28369.1"/>
    <property type="molecule type" value="Genomic_DNA"/>
</dbReference>
<dbReference type="OrthoDB" id="2906425at2759"/>
<evidence type="ECO:0000259" key="1">
    <source>
        <dbReference type="Pfam" id="PF01636"/>
    </source>
</evidence>
<feature type="domain" description="Aminoglycoside phosphotransferase" evidence="1">
    <location>
        <begin position="95"/>
        <end position="272"/>
    </location>
</feature>
<dbReference type="AlphaFoldDB" id="A0A0D2CXN4"/>
<dbReference type="Gene3D" id="3.90.1200.10">
    <property type="match status" value="1"/>
</dbReference>
<dbReference type="InterPro" id="IPR011009">
    <property type="entry name" value="Kinase-like_dom_sf"/>
</dbReference>
<dbReference type="PANTHER" id="PTHR21310">
    <property type="entry name" value="AMINOGLYCOSIDE PHOSPHOTRANSFERASE-RELATED-RELATED"/>
    <property type="match status" value="1"/>
</dbReference>
<dbReference type="HOGENOM" id="CLU_021768_8_1_1"/>